<dbReference type="HOGENOM" id="CLU_2057369_0_0_9"/>
<dbReference type="eggNOG" id="ENOG503333V">
    <property type="taxonomic scope" value="Bacteria"/>
</dbReference>
<dbReference type="Gene3D" id="3.10.450.40">
    <property type="match status" value="1"/>
</dbReference>
<dbReference type="Proteomes" id="UP000007041">
    <property type="component" value="Chromosome"/>
</dbReference>
<sequence length="119" mass="14243">MMKDYQIDDMNLVQQYNDIKVVQGLDAKKQSILLRLSIRRGSFLYDEKLGSRLYLTYKEKKSKQLDMAKFYVYEALEDEEDIEIVDVVPEWLDYTKKRMKVTVYFKWLGLEANVIKEVV</sequence>
<evidence type="ECO:0000313" key="2">
    <source>
        <dbReference type="Proteomes" id="UP000007041"/>
    </source>
</evidence>
<dbReference type="STRING" id="1511.CLOST_1513"/>
<accession>E3PRX9</accession>
<dbReference type="AlphaFoldDB" id="E3PRX9"/>
<dbReference type="EMBL" id="FP565809">
    <property type="protein sequence ID" value="CBH21633.1"/>
    <property type="molecule type" value="Genomic_DNA"/>
</dbReference>
<dbReference type="BioCyc" id="CSTI499177:GJE9-1565-MONOMER"/>
<keyword evidence="2" id="KW-1185">Reference proteome</keyword>
<gene>
    <name evidence="1" type="ordered locus">CLOST_1513</name>
</gene>
<protein>
    <submittedName>
        <fullName evidence="1">Uncharacterized protein</fullName>
    </submittedName>
</protein>
<reference evidence="2" key="1">
    <citation type="journal article" date="2010" name="BMC Genomics">
        <title>Clostridium sticklandii, a specialist in amino acid degradation:revisiting its metabolism through its genome sequence.</title>
        <authorList>
            <person name="Fonknechten N."/>
            <person name="Chaussonnerie S."/>
            <person name="Tricot S."/>
            <person name="Lajus A."/>
            <person name="Andreesen J.R."/>
            <person name="Perchat N."/>
            <person name="Pelletier E."/>
            <person name="Gouyvenoux M."/>
            <person name="Barbe V."/>
            <person name="Salanoubat M."/>
            <person name="Le Paslier D."/>
            <person name="Weissenbach J."/>
            <person name="Cohen G.N."/>
            <person name="Kreimeyer A."/>
        </authorList>
    </citation>
    <scope>NUCLEOTIDE SEQUENCE [LARGE SCALE GENOMIC DNA]</scope>
    <source>
        <strain evidence="2">ATCC 12662 / DSM 519 / JCM 1433 / CCUG 9281 / NCIMB 10654 / HF</strain>
    </source>
</reference>
<dbReference type="SUPFAM" id="SSF160719">
    <property type="entry name" value="gpW/gp25-like"/>
    <property type="match status" value="1"/>
</dbReference>
<dbReference type="RefSeq" id="WP_013361726.1">
    <property type="nucleotide sequence ID" value="NC_014614.1"/>
</dbReference>
<dbReference type="KEGG" id="cst:CLOST_1513"/>
<name>E3PRX9_ACESD</name>
<proteinExistence type="predicted"/>
<organism evidence="1 2">
    <name type="scientific">Acetoanaerobium sticklandii (strain ATCC 12662 / DSM 519 / JCM 1433 / CCUG 9281 / NCIMB 10654 / HF)</name>
    <name type="common">Clostridium sticklandii</name>
    <dbReference type="NCBI Taxonomy" id="499177"/>
    <lineage>
        <taxon>Bacteria</taxon>
        <taxon>Bacillati</taxon>
        <taxon>Bacillota</taxon>
        <taxon>Clostridia</taxon>
        <taxon>Peptostreptococcales</taxon>
        <taxon>Filifactoraceae</taxon>
        <taxon>Acetoanaerobium</taxon>
    </lineage>
</organism>
<evidence type="ECO:0000313" key="1">
    <source>
        <dbReference type="EMBL" id="CBH21633.1"/>
    </source>
</evidence>